<evidence type="ECO:0000313" key="2">
    <source>
        <dbReference type="Proteomes" id="UP000694050"/>
    </source>
</evidence>
<protein>
    <submittedName>
        <fullName evidence="1">Uncharacterized protein</fullName>
    </submittedName>
</protein>
<dbReference type="EMBL" id="JAELUQ010000002">
    <property type="protein sequence ID" value="KAG7419658.1"/>
    <property type="molecule type" value="Genomic_DNA"/>
</dbReference>
<evidence type="ECO:0000313" key="1">
    <source>
        <dbReference type="EMBL" id="KAG7419658.1"/>
    </source>
</evidence>
<sequence>MTYLGDFATGGERRARSSRAEQLEKFQGCCNDCHRTAQRNHMEDSNEHTSLPVYLEFIPELGPDVLSNETIAHQKDDLAGKLSPESRRQVFCGVDSRAEVPHICLDEDEKVSDDAGITFDVKRVVAFPSNLAVAKRGIRWSPTRMTVSDLQSGLHLRSIPVIYLDTNGKQHQVYRPVHQIPHYTFGRVVGFEDISLYLLFPTYIEKNRSAVNSGMKTFGYGWMAFSCLRYINATAQPMSSITMQYSPAGHTHLPVSEKKKIPHTKCPTSLAQCLAKIEVIYMEQIVSY</sequence>
<reference evidence="1" key="1">
    <citation type="submission" date="2021-04" db="EMBL/GenBank/DDBJ databases">
        <title>First draft genome resource for Brassicaceae pathogens Fusarium oxysporum f. sp. raphani and Fusarium oxysporum f. sp. rapae.</title>
        <authorList>
            <person name="Asai S."/>
        </authorList>
    </citation>
    <scope>NUCLEOTIDE SEQUENCE</scope>
    <source>
        <strain evidence="1">Tf1208</strain>
    </source>
</reference>
<organism evidence="1 2">
    <name type="scientific">Fusarium oxysporum f. sp. rapae</name>
    <dbReference type="NCBI Taxonomy" id="485398"/>
    <lineage>
        <taxon>Eukaryota</taxon>
        <taxon>Fungi</taxon>
        <taxon>Dikarya</taxon>
        <taxon>Ascomycota</taxon>
        <taxon>Pezizomycotina</taxon>
        <taxon>Sordariomycetes</taxon>
        <taxon>Hypocreomycetidae</taxon>
        <taxon>Hypocreales</taxon>
        <taxon>Nectriaceae</taxon>
        <taxon>Fusarium</taxon>
        <taxon>Fusarium oxysporum species complex</taxon>
    </lineage>
</organism>
<gene>
    <name evidence="1" type="ORF">Forpe1208_v003623</name>
</gene>
<name>A0A8J5U2W6_FUSOX</name>
<proteinExistence type="predicted"/>
<dbReference type="AlphaFoldDB" id="A0A8J5U2W6"/>
<accession>A0A8J5U2W6</accession>
<comment type="caution">
    <text evidence="1">The sequence shown here is derived from an EMBL/GenBank/DDBJ whole genome shotgun (WGS) entry which is preliminary data.</text>
</comment>
<dbReference type="Proteomes" id="UP000694050">
    <property type="component" value="Unassembled WGS sequence"/>
</dbReference>